<sequence length="95" mass="10771">MEVHPVGPPEEGEPAPRQQIRGSNRSNKFAFRPTLSRFHVGSSSINSGVGTDAYTWKFRLQSRRYRSGQNLLSERSMVTQASVPVPLVLLKYRRN</sequence>
<dbReference type="EMBL" id="CAAALY010245789">
    <property type="protein sequence ID" value="VEL33448.1"/>
    <property type="molecule type" value="Genomic_DNA"/>
</dbReference>
<evidence type="ECO:0000313" key="2">
    <source>
        <dbReference type="EMBL" id="VEL33448.1"/>
    </source>
</evidence>
<feature type="region of interest" description="Disordered" evidence="1">
    <location>
        <begin position="1"/>
        <end position="26"/>
    </location>
</feature>
<evidence type="ECO:0000313" key="3">
    <source>
        <dbReference type="Proteomes" id="UP000784294"/>
    </source>
</evidence>
<dbReference type="Proteomes" id="UP000784294">
    <property type="component" value="Unassembled WGS sequence"/>
</dbReference>
<comment type="caution">
    <text evidence="2">The sequence shown here is derived from an EMBL/GenBank/DDBJ whole genome shotgun (WGS) entry which is preliminary data.</text>
</comment>
<accession>A0A3S5C3T7</accession>
<reference evidence="2" key="1">
    <citation type="submission" date="2018-11" db="EMBL/GenBank/DDBJ databases">
        <authorList>
            <consortium name="Pathogen Informatics"/>
        </authorList>
    </citation>
    <scope>NUCLEOTIDE SEQUENCE</scope>
</reference>
<organism evidence="2 3">
    <name type="scientific">Protopolystoma xenopodis</name>
    <dbReference type="NCBI Taxonomy" id="117903"/>
    <lineage>
        <taxon>Eukaryota</taxon>
        <taxon>Metazoa</taxon>
        <taxon>Spiralia</taxon>
        <taxon>Lophotrochozoa</taxon>
        <taxon>Platyhelminthes</taxon>
        <taxon>Monogenea</taxon>
        <taxon>Polyopisthocotylea</taxon>
        <taxon>Polystomatidea</taxon>
        <taxon>Polystomatidae</taxon>
        <taxon>Protopolystoma</taxon>
    </lineage>
</organism>
<gene>
    <name evidence="2" type="ORF">PXEA_LOCUS26888</name>
</gene>
<dbReference type="AlphaFoldDB" id="A0A3S5C3T7"/>
<name>A0A3S5C3T7_9PLAT</name>
<evidence type="ECO:0000256" key="1">
    <source>
        <dbReference type="SAM" id="MobiDB-lite"/>
    </source>
</evidence>
<proteinExistence type="predicted"/>
<keyword evidence="3" id="KW-1185">Reference proteome</keyword>
<protein>
    <submittedName>
        <fullName evidence="2">Uncharacterized protein</fullName>
    </submittedName>
</protein>